<dbReference type="RefSeq" id="WP_267142504.1">
    <property type="nucleotide sequence ID" value="NZ_JAODIL010000070.1"/>
</dbReference>
<dbReference type="Proteomes" id="UP001064262">
    <property type="component" value="Unassembled WGS sequence"/>
</dbReference>
<organism evidence="1 2">
    <name type="scientific">Winslowiella arboricola</name>
    <dbReference type="NCBI Taxonomy" id="2978220"/>
    <lineage>
        <taxon>Bacteria</taxon>
        <taxon>Pseudomonadati</taxon>
        <taxon>Pseudomonadota</taxon>
        <taxon>Gammaproteobacteria</taxon>
        <taxon>Enterobacterales</taxon>
        <taxon>Erwiniaceae</taxon>
        <taxon>Winslowiella</taxon>
    </lineage>
</organism>
<dbReference type="EMBL" id="JAODIM010000042">
    <property type="protein sequence ID" value="MCU5778728.1"/>
    <property type="molecule type" value="Genomic_DNA"/>
</dbReference>
<proteinExistence type="predicted"/>
<reference evidence="1" key="1">
    <citation type="submission" date="2022-09" db="EMBL/GenBank/DDBJ databases">
        <title>Winslowiella arboricola sp. nov., isolated from bleeding cankers on broadleaf hosts.</title>
        <authorList>
            <person name="Brady C."/>
            <person name="Kaur S."/>
            <person name="Crampton B."/>
            <person name="Maddock D."/>
            <person name="Arnold D."/>
            <person name="Denman S."/>
        </authorList>
    </citation>
    <scope>NUCLEOTIDE SEQUENCE</scope>
    <source>
        <strain evidence="1">BAC 15a-03b</strain>
    </source>
</reference>
<sequence length="140" mass="16071">MKLLKWITLSVFTLLLMGWLFIRVIASGVDETTVYTESDFFNYHSLTDKEIEKAPRISHDYYFESHPGDGYAPSNTVIFKQASGIARLEDYLKGLGYTKERRSLGEKEIWSKPAQTNSDLFYLYFNAATGEAELTKVINH</sequence>
<name>A0A9J6PT47_9GAMM</name>
<evidence type="ECO:0000313" key="1">
    <source>
        <dbReference type="EMBL" id="MCU5778728.1"/>
    </source>
</evidence>
<protein>
    <submittedName>
        <fullName evidence="1">Uncharacterized protein</fullName>
    </submittedName>
</protein>
<evidence type="ECO:0000313" key="2">
    <source>
        <dbReference type="Proteomes" id="UP001064262"/>
    </source>
</evidence>
<comment type="caution">
    <text evidence="1">The sequence shown here is derived from an EMBL/GenBank/DDBJ whole genome shotgun (WGS) entry which is preliminary data.</text>
</comment>
<dbReference type="AlphaFoldDB" id="A0A9J6PT47"/>
<accession>A0A9J6PT47</accession>
<gene>
    <name evidence="1" type="ORF">N5923_14635</name>
</gene>
<keyword evidence="2" id="KW-1185">Reference proteome</keyword>